<dbReference type="PATRIC" id="fig|294.194.peg.4134"/>
<feature type="region of interest" description="Disordered" evidence="4">
    <location>
        <begin position="90"/>
        <end position="109"/>
    </location>
</feature>
<keyword evidence="3" id="KW-0143">Chaperone</keyword>
<accession>A0A109LFQ3</accession>
<feature type="compositionally biased region" description="Low complexity" evidence="4">
    <location>
        <begin position="91"/>
        <end position="103"/>
    </location>
</feature>
<organism evidence="6 7">
    <name type="scientific">Pseudomonas fluorescens</name>
    <dbReference type="NCBI Taxonomy" id="294"/>
    <lineage>
        <taxon>Bacteria</taxon>
        <taxon>Pseudomonadati</taxon>
        <taxon>Pseudomonadota</taxon>
        <taxon>Gammaproteobacteria</taxon>
        <taxon>Pseudomonadales</taxon>
        <taxon>Pseudomonadaceae</taxon>
        <taxon>Pseudomonas</taxon>
    </lineage>
</organism>
<evidence type="ECO:0000259" key="5">
    <source>
        <dbReference type="PROSITE" id="PS50076"/>
    </source>
</evidence>
<feature type="domain" description="J" evidence="5">
    <location>
        <begin position="23"/>
        <end position="87"/>
    </location>
</feature>
<comment type="caution">
    <text evidence="6">The sequence shown here is derived from an EMBL/GenBank/DDBJ whole genome shotgun (WGS) entry which is preliminary data.</text>
</comment>
<dbReference type="PROSITE" id="PS50076">
    <property type="entry name" value="DNAJ_2"/>
    <property type="match status" value="1"/>
</dbReference>
<evidence type="ECO:0000256" key="3">
    <source>
        <dbReference type="ARBA" id="ARBA00023186"/>
    </source>
</evidence>
<dbReference type="PRINTS" id="PR00625">
    <property type="entry name" value="JDOMAIN"/>
</dbReference>
<protein>
    <submittedName>
        <fullName evidence="6">Curved DNA-binding protein</fullName>
    </submittedName>
</protein>
<dbReference type="SUPFAM" id="SSF49493">
    <property type="entry name" value="HSP40/DnaJ peptide-binding domain"/>
    <property type="match status" value="2"/>
</dbReference>
<dbReference type="SMART" id="SM00271">
    <property type="entry name" value="DnaJ"/>
    <property type="match status" value="1"/>
</dbReference>
<dbReference type="Gene3D" id="1.10.287.110">
    <property type="entry name" value="DnaJ domain"/>
    <property type="match status" value="1"/>
</dbReference>
<dbReference type="InterPro" id="IPR002939">
    <property type="entry name" value="DnaJ_C"/>
</dbReference>
<reference evidence="6 7" key="1">
    <citation type="submission" date="2015-05" db="EMBL/GenBank/DDBJ databases">
        <title>A genomic and transcriptomic approach to investigate the blue pigment phenotype in Pseudomonas fluorescens.</title>
        <authorList>
            <person name="Andreani N.A."/>
            <person name="Cardazzo B."/>
        </authorList>
    </citation>
    <scope>NUCLEOTIDE SEQUENCE [LARGE SCALE GENOMIC DNA]</scope>
    <source>
        <strain evidence="6 7">Ps_22</strain>
    </source>
</reference>
<dbReference type="CDD" id="cd10747">
    <property type="entry name" value="DnaJ_C"/>
    <property type="match status" value="1"/>
</dbReference>
<dbReference type="PANTHER" id="PTHR43096">
    <property type="entry name" value="DNAJ HOMOLOG 1, MITOCHONDRIAL-RELATED"/>
    <property type="match status" value="1"/>
</dbReference>
<dbReference type="Proteomes" id="UP000061348">
    <property type="component" value="Unassembled WGS sequence"/>
</dbReference>
<evidence type="ECO:0000313" key="6">
    <source>
        <dbReference type="EMBL" id="KWV86641.1"/>
    </source>
</evidence>
<dbReference type="EMBL" id="LCYA01000092">
    <property type="protein sequence ID" value="KWV86641.1"/>
    <property type="molecule type" value="Genomic_DNA"/>
</dbReference>
<dbReference type="Gene3D" id="2.60.260.20">
    <property type="entry name" value="Urease metallochaperone UreE, N-terminal domain"/>
    <property type="match status" value="2"/>
</dbReference>
<evidence type="ECO:0000313" key="7">
    <source>
        <dbReference type="Proteomes" id="UP000061348"/>
    </source>
</evidence>
<dbReference type="InterPro" id="IPR001623">
    <property type="entry name" value="DnaJ_domain"/>
</dbReference>
<dbReference type="FunFam" id="2.60.260.20:FF:000008">
    <property type="entry name" value="Curved DNA-binding protein"/>
    <property type="match status" value="1"/>
</dbReference>
<proteinExistence type="predicted"/>
<keyword evidence="2 6" id="KW-0238">DNA-binding</keyword>
<dbReference type="GO" id="GO:0051082">
    <property type="term" value="F:unfolded protein binding"/>
    <property type="evidence" value="ECO:0007669"/>
    <property type="project" value="InterPro"/>
</dbReference>
<name>A0A109LFQ3_PSEFL</name>
<dbReference type="Pfam" id="PF00226">
    <property type="entry name" value="DnaJ"/>
    <property type="match status" value="1"/>
</dbReference>
<keyword evidence="1" id="KW-0963">Cytoplasm</keyword>
<dbReference type="PANTHER" id="PTHR43096:SF52">
    <property type="entry name" value="DNAJ HOMOLOG 1, MITOCHONDRIAL-RELATED"/>
    <property type="match status" value="1"/>
</dbReference>
<dbReference type="InterPro" id="IPR008971">
    <property type="entry name" value="HSP40/DnaJ_pept-bd"/>
</dbReference>
<evidence type="ECO:0000256" key="4">
    <source>
        <dbReference type="SAM" id="MobiDB-lite"/>
    </source>
</evidence>
<gene>
    <name evidence="6" type="primary">cbpA</name>
    <name evidence="6" type="ORF">PFLmoz3_03725</name>
</gene>
<dbReference type="SUPFAM" id="SSF46565">
    <property type="entry name" value="Chaperone J-domain"/>
    <property type="match status" value="1"/>
</dbReference>
<dbReference type="GO" id="GO:0042026">
    <property type="term" value="P:protein refolding"/>
    <property type="evidence" value="ECO:0007669"/>
    <property type="project" value="TreeGrafter"/>
</dbReference>
<evidence type="ECO:0000256" key="2">
    <source>
        <dbReference type="ARBA" id="ARBA00023125"/>
    </source>
</evidence>
<evidence type="ECO:0000256" key="1">
    <source>
        <dbReference type="ARBA" id="ARBA00022490"/>
    </source>
</evidence>
<dbReference type="GO" id="GO:0005737">
    <property type="term" value="C:cytoplasm"/>
    <property type="evidence" value="ECO:0007669"/>
    <property type="project" value="TreeGrafter"/>
</dbReference>
<dbReference type="GO" id="GO:0003677">
    <property type="term" value="F:DNA binding"/>
    <property type="evidence" value="ECO:0007669"/>
    <property type="project" value="UniProtKB-KW"/>
</dbReference>
<dbReference type="FunFam" id="2.60.260.20:FF:000013">
    <property type="entry name" value="DnaJ subfamily B member 11"/>
    <property type="match status" value="1"/>
</dbReference>
<dbReference type="CDD" id="cd06257">
    <property type="entry name" value="DnaJ"/>
    <property type="match status" value="1"/>
</dbReference>
<dbReference type="AlphaFoldDB" id="A0A109LFQ3"/>
<dbReference type="InterPro" id="IPR036869">
    <property type="entry name" value="J_dom_sf"/>
</dbReference>
<dbReference type="Pfam" id="PF01556">
    <property type="entry name" value="DnaJ_C"/>
    <property type="match status" value="1"/>
</dbReference>
<sequence length="330" mass="35862">MACRVAGRAISITDGDAPMDFKDYYKILGVEPTADDKEIKSAYRKLARKYHPDVSKEKDAEAKFKDASEAYEALKSADKRAEYDELRKYGQHGQPFQGPPGWQSRGGFGGGQDAGDFSDFFSSIFGSRGDAFGGGQRRPTGRKGQDVEMQLTVSLEETLSTESKQISFQVPQYDASGRHVSNTTKSLNVKIPAGVADGERIRLKAQGAPGIGGGANGDLYLIIKFAPHPRFEVDGENLIINLPLAPWELALGTEVAVPTLTGKINLKVPAGSQNGQRMRAKGHGLLNKAGQRGYLFIQLKAVMPKAADDEVKALWEALAQKAAFNPREQF</sequence>